<evidence type="ECO:0000256" key="7">
    <source>
        <dbReference type="PROSITE-ProRule" id="PRU10141"/>
    </source>
</evidence>
<evidence type="ECO:0000256" key="3">
    <source>
        <dbReference type="ARBA" id="ARBA00022679"/>
    </source>
</evidence>
<dbReference type="Pfam" id="PF00069">
    <property type="entry name" value="Pkinase"/>
    <property type="match status" value="1"/>
</dbReference>
<evidence type="ECO:0000313" key="11">
    <source>
        <dbReference type="EMBL" id="ACY22312.1"/>
    </source>
</evidence>
<dbReference type="PROSITE" id="PS50011">
    <property type="entry name" value="PROTEIN_KINASE_DOM"/>
    <property type="match status" value="1"/>
</dbReference>
<dbReference type="PANTHER" id="PTHR43289">
    <property type="entry name" value="MITOGEN-ACTIVATED PROTEIN KINASE KINASE KINASE 20-RELATED"/>
    <property type="match status" value="1"/>
</dbReference>
<feature type="domain" description="Protein kinase" evidence="10">
    <location>
        <begin position="14"/>
        <end position="266"/>
    </location>
</feature>
<organism evidence="11 12">
    <name type="scientific">Gordonia bronchialis (strain ATCC 25592 / DSM 43247 / BCRC 13721 / JCM 3198 / KCTC 3076 / NBRC 16047 / NCTC 10667)</name>
    <name type="common">Rhodococcus bronchialis</name>
    <dbReference type="NCBI Taxonomy" id="526226"/>
    <lineage>
        <taxon>Bacteria</taxon>
        <taxon>Bacillati</taxon>
        <taxon>Actinomycetota</taxon>
        <taxon>Actinomycetes</taxon>
        <taxon>Mycobacteriales</taxon>
        <taxon>Gordoniaceae</taxon>
        <taxon>Gordonia</taxon>
    </lineage>
</organism>
<keyword evidence="2 11" id="KW-0723">Serine/threonine-protein kinase</keyword>
<evidence type="ECO:0000256" key="2">
    <source>
        <dbReference type="ARBA" id="ARBA00022527"/>
    </source>
</evidence>
<dbReference type="HOGENOM" id="CLU_000288_63_44_11"/>
<proteinExistence type="predicted"/>
<feature type="region of interest" description="Disordered" evidence="8">
    <location>
        <begin position="265"/>
        <end position="322"/>
    </location>
</feature>
<keyword evidence="3" id="KW-0808">Transferase</keyword>
<dbReference type="eggNOG" id="COG0515">
    <property type="taxonomic scope" value="Bacteria"/>
</dbReference>
<keyword evidence="9" id="KW-0812">Transmembrane</keyword>
<keyword evidence="12" id="KW-1185">Reference proteome</keyword>
<evidence type="ECO:0000313" key="12">
    <source>
        <dbReference type="Proteomes" id="UP000001219"/>
    </source>
</evidence>
<feature type="compositionally biased region" description="Pro residues" evidence="8">
    <location>
        <begin position="280"/>
        <end position="291"/>
    </location>
</feature>
<dbReference type="PANTHER" id="PTHR43289:SF6">
    <property type="entry name" value="SERINE_THREONINE-PROTEIN KINASE NEKL-3"/>
    <property type="match status" value="1"/>
</dbReference>
<dbReference type="CDD" id="cd14014">
    <property type="entry name" value="STKc_PknB_like"/>
    <property type="match status" value="1"/>
</dbReference>
<evidence type="ECO:0000256" key="1">
    <source>
        <dbReference type="ARBA" id="ARBA00012513"/>
    </source>
</evidence>
<gene>
    <name evidence="11" type="ordered locus">Gbro_3106</name>
</gene>
<dbReference type="InterPro" id="IPR017441">
    <property type="entry name" value="Protein_kinase_ATP_BS"/>
</dbReference>
<dbReference type="InterPro" id="IPR000719">
    <property type="entry name" value="Prot_kinase_dom"/>
</dbReference>
<protein>
    <recommendedName>
        <fullName evidence="1">non-specific serine/threonine protein kinase</fullName>
        <ecNumber evidence="1">2.7.11.1</ecNumber>
    </recommendedName>
</protein>
<dbReference type="OrthoDB" id="5169909at2"/>
<dbReference type="RefSeq" id="WP_012834828.1">
    <property type="nucleotide sequence ID" value="NC_013441.1"/>
</dbReference>
<dbReference type="SMART" id="SM00220">
    <property type="entry name" value="S_TKc"/>
    <property type="match status" value="1"/>
</dbReference>
<dbReference type="Proteomes" id="UP000001219">
    <property type="component" value="Chromosome"/>
</dbReference>
<dbReference type="KEGG" id="gbr:Gbro_3106"/>
<feature type="transmembrane region" description="Helical" evidence="9">
    <location>
        <begin position="328"/>
        <end position="352"/>
    </location>
</feature>
<keyword evidence="4 7" id="KW-0547">Nucleotide-binding</keyword>
<evidence type="ECO:0000256" key="9">
    <source>
        <dbReference type="SAM" id="Phobius"/>
    </source>
</evidence>
<feature type="compositionally biased region" description="Low complexity" evidence="8">
    <location>
        <begin position="377"/>
        <end position="405"/>
    </location>
</feature>
<keyword evidence="6 7" id="KW-0067">ATP-binding</keyword>
<feature type="compositionally biased region" description="Low complexity" evidence="8">
    <location>
        <begin position="269"/>
        <end position="279"/>
    </location>
</feature>
<dbReference type="EMBL" id="CP001802">
    <property type="protein sequence ID" value="ACY22312.1"/>
    <property type="molecule type" value="Genomic_DNA"/>
</dbReference>
<dbReference type="GO" id="GO:0005524">
    <property type="term" value="F:ATP binding"/>
    <property type="evidence" value="ECO:0007669"/>
    <property type="project" value="UniProtKB-UniRule"/>
</dbReference>
<dbReference type="AlphaFoldDB" id="D0LB19"/>
<feature type="region of interest" description="Disordered" evidence="8">
    <location>
        <begin position="376"/>
        <end position="412"/>
    </location>
</feature>
<dbReference type="PROSITE" id="PS00108">
    <property type="entry name" value="PROTEIN_KINASE_ST"/>
    <property type="match status" value="1"/>
</dbReference>
<keyword evidence="9" id="KW-0472">Membrane</keyword>
<reference evidence="11 12" key="2">
    <citation type="journal article" date="2010" name="Stand. Genomic Sci.">
        <title>Complete genome sequence of Gordonia bronchialis type strain (3410).</title>
        <authorList>
            <person name="Ivanova N."/>
            <person name="Sikorski J."/>
            <person name="Jando M."/>
            <person name="Lapidus A."/>
            <person name="Nolan M."/>
            <person name="Lucas S."/>
            <person name="Del Rio T.G."/>
            <person name="Tice H."/>
            <person name="Copeland A."/>
            <person name="Cheng J.F."/>
            <person name="Chen F."/>
            <person name="Bruce D."/>
            <person name="Goodwin L."/>
            <person name="Pitluck S."/>
            <person name="Mavromatis K."/>
            <person name="Ovchinnikova G."/>
            <person name="Pati A."/>
            <person name="Chen A."/>
            <person name="Palaniappan K."/>
            <person name="Land M."/>
            <person name="Hauser L."/>
            <person name="Chang Y.J."/>
            <person name="Jeffries C.D."/>
            <person name="Chain P."/>
            <person name="Saunders E."/>
            <person name="Han C."/>
            <person name="Detter J.C."/>
            <person name="Brettin T."/>
            <person name="Rohde M."/>
            <person name="Goker M."/>
            <person name="Bristow J."/>
            <person name="Eisen J.A."/>
            <person name="Markowitz V."/>
            <person name="Hugenholtz P."/>
            <person name="Klenk H.P."/>
            <person name="Kyrpides N.C."/>
        </authorList>
    </citation>
    <scope>NUCLEOTIDE SEQUENCE [LARGE SCALE GENOMIC DNA]</scope>
    <source>
        <strain evidence="12">ATCC 25592 / DSM 43247 / BCRC 13721 / JCM 3198 / KCTC 3076 / NBRC 16047 / NCTC 10667</strain>
    </source>
</reference>
<dbReference type="Gene3D" id="3.30.200.20">
    <property type="entry name" value="Phosphorylase Kinase, domain 1"/>
    <property type="match status" value="1"/>
</dbReference>
<evidence type="ECO:0000259" key="10">
    <source>
        <dbReference type="PROSITE" id="PS50011"/>
    </source>
</evidence>
<name>D0LB19_GORB4</name>
<dbReference type="GO" id="GO:0004674">
    <property type="term" value="F:protein serine/threonine kinase activity"/>
    <property type="evidence" value="ECO:0007669"/>
    <property type="project" value="UniProtKB-KW"/>
</dbReference>
<evidence type="ECO:0000256" key="5">
    <source>
        <dbReference type="ARBA" id="ARBA00022777"/>
    </source>
</evidence>
<dbReference type="STRING" id="526226.Gbro_3106"/>
<keyword evidence="9" id="KW-1133">Transmembrane helix</keyword>
<evidence type="ECO:0000256" key="4">
    <source>
        <dbReference type="ARBA" id="ARBA00022741"/>
    </source>
</evidence>
<evidence type="ECO:0000256" key="8">
    <source>
        <dbReference type="SAM" id="MobiDB-lite"/>
    </source>
</evidence>
<dbReference type="EC" id="2.7.11.1" evidence="1"/>
<accession>D0LB19</accession>
<keyword evidence="5 11" id="KW-0418">Kinase</keyword>
<dbReference type="InterPro" id="IPR011009">
    <property type="entry name" value="Kinase-like_dom_sf"/>
</dbReference>
<dbReference type="Gene3D" id="1.10.510.10">
    <property type="entry name" value="Transferase(Phosphotransferase) domain 1"/>
    <property type="match status" value="1"/>
</dbReference>
<dbReference type="SUPFAM" id="SSF56112">
    <property type="entry name" value="Protein kinase-like (PK-like)"/>
    <property type="match status" value="1"/>
</dbReference>
<dbReference type="PROSITE" id="PS00107">
    <property type="entry name" value="PROTEIN_KINASE_ATP"/>
    <property type="match status" value="1"/>
</dbReference>
<feature type="binding site" evidence="7">
    <location>
        <position position="43"/>
    </location>
    <ligand>
        <name>ATP</name>
        <dbReference type="ChEBI" id="CHEBI:30616"/>
    </ligand>
</feature>
<reference evidence="12" key="1">
    <citation type="submission" date="2009-10" db="EMBL/GenBank/DDBJ databases">
        <title>The complete chromosome of Gordonia bronchialis DSM 43247.</title>
        <authorList>
            <consortium name="US DOE Joint Genome Institute (JGI-PGF)"/>
            <person name="Lucas S."/>
            <person name="Copeland A."/>
            <person name="Lapidus A."/>
            <person name="Glavina del Rio T."/>
            <person name="Dalin E."/>
            <person name="Tice H."/>
            <person name="Bruce D."/>
            <person name="Goodwin L."/>
            <person name="Pitluck S."/>
            <person name="Kyrpides N."/>
            <person name="Mavromatis K."/>
            <person name="Ivanova N."/>
            <person name="Ovchinnikova G."/>
            <person name="Saunders E."/>
            <person name="Brettin T."/>
            <person name="Detter J.C."/>
            <person name="Han C."/>
            <person name="Larimer F."/>
            <person name="Land M."/>
            <person name="Hauser L."/>
            <person name="Markowitz V."/>
            <person name="Cheng J.-F."/>
            <person name="Hugenholtz P."/>
            <person name="Woyke T."/>
            <person name="Wu D."/>
            <person name="Jando M."/>
            <person name="Schneider S."/>
            <person name="Goeker M."/>
            <person name="Klenk H.-P."/>
            <person name="Eisen J.A."/>
        </authorList>
    </citation>
    <scope>NUCLEOTIDE SEQUENCE [LARGE SCALE GENOMIC DNA]</scope>
    <source>
        <strain evidence="12">ATCC 25592 / DSM 43247 / BCRC 13721 / JCM 3198 / KCTC 3076 / NBRC 16047 / NCTC 10667</strain>
    </source>
</reference>
<sequence length="518" mass="53985">MASDDRSGTVLGHYAIESLLGRGGMGEVYRATDTRKGRVVALKLLRESVADDASFRDRFLRESRVAASLNDPHVIPIHDWGEIDGLLYIDMRLVDGRDLRAVLESDGPLSGERTVSVLGQIADALDAAHRSGLVHRDVKPDNVLIDNRDFAYLVDFGLAQADTDTRMTSAGTAIGSFGYMAPERFGDHPVGPPADIYALGCVLYECLAGAHPFASATTVEQLIAAHLAKQPPALGSPFDAVIAAAMAKDPAARYSSAGALVDDARAASRRPSSTATYAPAAPPTVMPPRPPVSTSGPQYLATAAGPGGYPSHPYAPSGPVPQPPRSSILLPAAITAIVVLVIAIGAVGWVLLSSNSDDGKNAATVSEVPTRYVTVDPTTTSAEATTPPLTTPPAATTPTASTPTADPRGAGDLGLAVPISRPACDGTGIVVVANATTPGSYATEVQNYLNQYPGFSYLRTDQSCPSLRQSLNGNPIYAVYKVAGSTLADICALRNQVGGDAYGKWLDTTSDPSTYLTC</sequence>
<dbReference type="InterPro" id="IPR008271">
    <property type="entry name" value="Ser/Thr_kinase_AS"/>
</dbReference>
<evidence type="ECO:0000256" key="6">
    <source>
        <dbReference type="ARBA" id="ARBA00022840"/>
    </source>
</evidence>